<organism evidence="2 3">
    <name type="scientific">Hufsiella arboris</name>
    <dbReference type="NCBI Taxonomy" id="2695275"/>
    <lineage>
        <taxon>Bacteria</taxon>
        <taxon>Pseudomonadati</taxon>
        <taxon>Bacteroidota</taxon>
        <taxon>Sphingobacteriia</taxon>
        <taxon>Sphingobacteriales</taxon>
        <taxon>Sphingobacteriaceae</taxon>
        <taxon>Hufsiella</taxon>
    </lineage>
</organism>
<reference evidence="2 3" key="1">
    <citation type="submission" date="2019-11" db="EMBL/GenBank/DDBJ databases">
        <title>Pedobacter sp. HMF7647 Genome sequencing and assembly.</title>
        <authorList>
            <person name="Kang H."/>
            <person name="Kim H."/>
            <person name="Joh K."/>
        </authorList>
    </citation>
    <scope>NUCLEOTIDE SEQUENCE [LARGE SCALE GENOMIC DNA]</scope>
    <source>
        <strain evidence="2 3">HMF7647</strain>
    </source>
</reference>
<comment type="caution">
    <text evidence="2">The sequence shown here is derived from an EMBL/GenBank/DDBJ whole genome shotgun (WGS) entry which is preliminary data.</text>
</comment>
<protein>
    <submittedName>
        <fullName evidence="2">DUF3291 domain-containing protein</fullName>
    </submittedName>
</protein>
<evidence type="ECO:0000259" key="1">
    <source>
        <dbReference type="Pfam" id="PF11695"/>
    </source>
</evidence>
<accession>A0A7K1YCA3</accession>
<dbReference type="InterPro" id="IPR021708">
    <property type="entry name" value="DUF3291"/>
</dbReference>
<dbReference type="InterPro" id="IPR049574">
    <property type="entry name" value="CrtA-like"/>
</dbReference>
<sequence>MAIHRLPLALNKKCSFWKLLGSGKNGTFDLRPDWQQWGLLSVWESTEALQEFQQKSVISKWWRHFTCEKLNIICSVISSHGKWSGEEPFQAAQEMTQHNGPVAVLTRATIRLNRLKNFWQNVSPVAAVMNNAQGFIASIGIGEAPVYKQATFSIWASMDDLKAFAYRSVEHSEVIKKTRLENWYSEELFARFKIISIEGTLNGKKIDLDL</sequence>
<dbReference type="Pfam" id="PF11695">
    <property type="entry name" value="DUF3291"/>
    <property type="match status" value="1"/>
</dbReference>
<dbReference type="CDD" id="cd21650">
    <property type="entry name" value="CrtA-like"/>
    <property type="match status" value="1"/>
</dbReference>
<keyword evidence="3" id="KW-1185">Reference proteome</keyword>
<dbReference type="Proteomes" id="UP000466586">
    <property type="component" value="Unassembled WGS sequence"/>
</dbReference>
<proteinExistence type="predicted"/>
<feature type="domain" description="DUF3291" evidence="1">
    <location>
        <begin position="107"/>
        <end position="185"/>
    </location>
</feature>
<dbReference type="EMBL" id="WVHT01000006">
    <property type="protein sequence ID" value="MXV52060.1"/>
    <property type="molecule type" value="Genomic_DNA"/>
</dbReference>
<evidence type="ECO:0000313" key="3">
    <source>
        <dbReference type="Proteomes" id="UP000466586"/>
    </source>
</evidence>
<dbReference type="AlphaFoldDB" id="A0A7K1YCA3"/>
<gene>
    <name evidence="2" type="ORF">GS399_13855</name>
</gene>
<name>A0A7K1YCA3_9SPHI</name>
<evidence type="ECO:0000313" key="2">
    <source>
        <dbReference type="EMBL" id="MXV52060.1"/>
    </source>
</evidence>